<dbReference type="EMBL" id="RQTK01000346">
    <property type="protein sequence ID" value="RUS81290.1"/>
    <property type="molecule type" value="Genomic_DNA"/>
</dbReference>
<organism evidence="1 2">
    <name type="scientific">Elysia chlorotica</name>
    <name type="common">Eastern emerald elysia</name>
    <name type="synonym">Sea slug</name>
    <dbReference type="NCBI Taxonomy" id="188477"/>
    <lineage>
        <taxon>Eukaryota</taxon>
        <taxon>Metazoa</taxon>
        <taxon>Spiralia</taxon>
        <taxon>Lophotrochozoa</taxon>
        <taxon>Mollusca</taxon>
        <taxon>Gastropoda</taxon>
        <taxon>Heterobranchia</taxon>
        <taxon>Euthyneura</taxon>
        <taxon>Panpulmonata</taxon>
        <taxon>Sacoglossa</taxon>
        <taxon>Placobranchoidea</taxon>
        <taxon>Plakobranchidae</taxon>
        <taxon>Elysia</taxon>
    </lineage>
</organism>
<proteinExistence type="predicted"/>
<comment type="caution">
    <text evidence="1">The sequence shown here is derived from an EMBL/GenBank/DDBJ whole genome shotgun (WGS) entry which is preliminary data.</text>
</comment>
<reference evidence="1 2" key="1">
    <citation type="submission" date="2019-01" db="EMBL/GenBank/DDBJ databases">
        <title>A draft genome assembly of the solar-powered sea slug Elysia chlorotica.</title>
        <authorList>
            <person name="Cai H."/>
            <person name="Li Q."/>
            <person name="Fang X."/>
            <person name="Li J."/>
            <person name="Curtis N.E."/>
            <person name="Altenburger A."/>
            <person name="Shibata T."/>
            <person name="Feng M."/>
            <person name="Maeda T."/>
            <person name="Schwartz J.A."/>
            <person name="Shigenobu S."/>
            <person name="Lundholm N."/>
            <person name="Nishiyama T."/>
            <person name="Yang H."/>
            <person name="Hasebe M."/>
            <person name="Li S."/>
            <person name="Pierce S.K."/>
            <person name="Wang J."/>
        </authorList>
    </citation>
    <scope>NUCLEOTIDE SEQUENCE [LARGE SCALE GENOMIC DNA]</scope>
    <source>
        <strain evidence="1">EC2010</strain>
        <tissue evidence="1">Whole organism of an adult</tissue>
    </source>
</reference>
<dbReference type="Proteomes" id="UP000271974">
    <property type="component" value="Unassembled WGS sequence"/>
</dbReference>
<keyword evidence="2" id="KW-1185">Reference proteome</keyword>
<gene>
    <name evidence="1" type="ORF">EGW08_010964</name>
</gene>
<accession>A0A433TI78</accession>
<protein>
    <submittedName>
        <fullName evidence="1">Uncharacterized protein</fullName>
    </submittedName>
</protein>
<dbReference type="AlphaFoldDB" id="A0A433TI78"/>
<evidence type="ECO:0000313" key="1">
    <source>
        <dbReference type="EMBL" id="RUS81290.1"/>
    </source>
</evidence>
<evidence type="ECO:0000313" key="2">
    <source>
        <dbReference type="Proteomes" id="UP000271974"/>
    </source>
</evidence>
<sequence length="213" mass="23705">MATNFSPVVRQHSALRVSVIIKRRRVTPYCSSDGHLLDSRLLPFQQRLVYHPLAKAVSKQVREKDAGNLAISPVSGVYTVPDVPPSGQGCQQTGSHSCRYWTSGLTGQWLRMGELSADFAVDTMRTVDVITPGLLWVLDRSLALQVLDRAMIGSRSEISSLRATLKNRIVDFNKWYNVEAAGRLEEDNASHSGHYYDTFAASYLSSGPRRHNT</sequence>
<name>A0A433TI78_ELYCH</name>